<keyword evidence="2" id="KW-1185">Reference proteome</keyword>
<protein>
    <submittedName>
        <fullName evidence="1">Uncharacterized protein</fullName>
    </submittedName>
</protein>
<dbReference type="EMBL" id="ML209559">
    <property type="protein sequence ID" value="TFK58191.1"/>
    <property type="molecule type" value="Genomic_DNA"/>
</dbReference>
<organism evidence="1 2">
    <name type="scientific">Pluteus cervinus</name>
    <dbReference type="NCBI Taxonomy" id="181527"/>
    <lineage>
        <taxon>Eukaryota</taxon>
        <taxon>Fungi</taxon>
        <taxon>Dikarya</taxon>
        <taxon>Basidiomycota</taxon>
        <taxon>Agaricomycotina</taxon>
        <taxon>Agaricomycetes</taxon>
        <taxon>Agaricomycetidae</taxon>
        <taxon>Agaricales</taxon>
        <taxon>Pluteineae</taxon>
        <taxon>Pluteaceae</taxon>
        <taxon>Pluteus</taxon>
    </lineage>
</organism>
<gene>
    <name evidence="1" type="ORF">BDN72DRAFT_906986</name>
</gene>
<name>A0ACD2ZXQ6_9AGAR</name>
<evidence type="ECO:0000313" key="2">
    <source>
        <dbReference type="Proteomes" id="UP000308600"/>
    </source>
</evidence>
<dbReference type="Proteomes" id="UP000308600">
    <property type="component" value="Unassembled WGS sequence"/>
</dbReference>
<sequence length="97" mass="10686">MQTKSAALRPRRNLVLQWSFHHPDLHAPHNRVDITLTSVVCCLGGAHSLLSTNVLMLLFSLAEPHARDGPWHRMFLSPPPASNVDGSLTIIISVDTT</sequence>
<evidence type="ECO:0000313" key="1">
    <source>
        <dbReference type="EMBL" id="TFK58191.1"/>
    </source>
</evidence>
<proteinExistence type="predicted"/>
<accession>A0ACD2ZXQ6</accession>
<reference evidence="1 2" key="1">
    <citation type="journal article" date="2019" name="Nat. Ecol. Evol.">
        <title>Megaphylogeny resolves global patterns of mushroom evolution.</title>
        <authorList>
            <person name="Varga T."/>
            <person name="Krizsan K."/>
            <person name="Foldi C."/>
            <person name="Dima B."/>
            <person name="Sanchez-Garcia M."/>
            <person name="Sanchez-Ramirez S."/>
            <person name="Szollosi G.J."/>
            <person name="Szarkandi J.G."/>
            <person name="Papp V."/>
            <person name="Albert L."/>
            <person name="Andreopoulos W."/>
            <person name="Angelini C."/>
            <person name="Antonin V."/>
            <person name="Barry K.W."/>
            <person name="Bougher N.L."/>
            <person name="Buchanan P."/>
            <person name="Buyck B."/>
            <person name="Bense V."/>
            <person name="Catcheside P."/>
            <person name="Chovatia M."/>
            <person name="Cooper J."/>
            <person name="Damon W."/>
            <person name="Desjardin D."/>
            <person name="Finy P."/>
            <person name="Geml J."/>
            <person name="Haridas S."/>
            <person name="Hughes K."/>
            <person name="Justo A."/>
            <person name="Karasinski D."/>
            <person name="Kautmanova I."/>
            <person name="Kiss B."/>
            <person name="Kocsube S."/>
            <person name="Kotiranta H."/>
            <person name="LaButti K.M."/>
            <person name="Lechner B.E."/>
            <person name="Liimatainen K."/>
            <person name="Lipzen A."/>
            <person name="Lukacs Z."/>
            <person name="Mihaltcheva S."/>
            <person name="Morgado L.N."/>
            <person name="Niskanen T."/>
            <person name="Noordeloos M.E."/>
            <person name="Ohm R.A."/>
            <person name="Ortiz-Santana B."/>
            <person name="Ovrebo C."/>
            <person name="Racz N."/>
            <person name="Riley R."/>
            <person name="Savchenko A."/>
            <person name="Shiryaev A."/>
            <person name="Soop K."/>
            <person name="Spirin V."/>
            <person name="Szebenyi C."/>
            <person name="Tomsovsky M."/>
            <person name="Tulloss R.E."/>
            <person name="Uehling J."/>
            <person name="Grigoriev I.V."/>
            <person name="Vagvolgyi C."/>
            <person name="Papp T."/>
            <person name="Martin F.M."/>
            <person name="Miettinen O."/>
            <person name="Hibbett D.S."/>
            <person name="Nagy L.G."/>
        </authorList>
    </citation>
    <scope>NUCLEOTIDE SEQUENCE [LARGE SCALE GENOMIC DNA]</scope>
    <source>
        <strain evidence="1 2">NL-1719</strain>
    </source>
</reference>